<dbReference type="AlphaFoldDB" id="A0A1I7WYF6"/>
<feature type="domain" description="BHLH" evidence="8">
    <location>
        <begin position="1"/>
        <end position="39"/>
    </location>
</feature>
<feature type="transmembrane region" description="Helical" evidence="7">
    <location>
        <begin position="106"/>
        <end position="125"/>
    </location>
</feature>
<keyword evidence="6" id="KW-0539">Nucleus</keyword>
<evidence type="ECO:0000256" key="5">
    <source>
        <dbReference type="ARBA" id="ARBA00023163"/>
    </source>
</evidence>
<dbReference type="GO" id="GO:0046983">
    <property type="term" value="F:protein dimerization activity"/>
    <property type="evidence" value="ECO:0007669"/>
    <property type="project" value="InterPro"/>
</dbReference>
<dbReference type="InterPro" id="IPR050283">
    <property type="entry name" value="E-box_TF_Regulators"/>
</dbReference>
<evidence type="ECO:0000256" key="1">
    <source>
        <dbReference type="ARBA" id="ARBA00022473"/>
    </source>
</evidence>
<evidence type="ECO:0000313" key="10">
    <source>
        <dbReference type="WBParaSite" id="Hba_10160"/>
    </source>
</evidence>
<evidence type="ECO:0000256" key="2">
    <source>
        <dbReference type="ARBA" id="ARBA00022782"/>
    </source>
</evidence>
<dbReference type="GO" id="GO:0030154">
    <property type="term" value="P:cell differentiation"/>
    <property type="evidence" value="ECO:0007669"/>
    <property type="project" value="UniProtKB-KW"/>
</dbReference>
<keyword evidence="7" id="KW-0812">Transmembrane</keyword>
<keyword evidence="3" id="KW-0805">Transcription regulation</keyword>
<reference evidence="10" key="1">
    <citation type="submission" date="2016-11" db="UniProtKB">
        <authorList>
            <consortium name="WormBaseParasite"/>
        </authorList>
    </citation>
    <scope>IDENTIFICATION</scope>
</reference>
<dbReference type="GO" id="GO:0000981">
    <property type="term" value="F:DNA-binding transcription factor activity, RNA polymerase II-specific"/>
    <property type="evidence" value="ECO:0007669"/>
    <property type="project" value="TreeGrafter"/>
</dbReference>
<evidence type="ECO:0000259" key="8">
    <source>
        <dbReference type="PROSITE" id="PS50888"/>
    </source>
</evidence>
<dbReference type="Pfam" id="PF00010">
    <property type="entry name" value="HLH"/>
    <property type="match status" value="1"/>
</dbReference>
<dbReference type="SUPFAM" id="SSF47459">
    <property type="entry name" value="HLH, helix-loop-helix DNA-binding domain"/>
    <property type="match status" value="1"/>
</dbReference>
<keyword evidence="9" id="KW-1185">Reference proteome</keyword>
<dbReference type="SMART" id="SM00353">
    <property type="entry name" value="HLH"/>
    <property type="match status" value="1"/>
</dbReference>
<dbReference type="GO" id="GO:0000977">
    <property type="term" value="F:RNA polymerase II transcription regulatory region sequence-specific DNA binding"/>
    <property type="evidence" value="ECO:0007669"/>
    <property type="project" value="TreeGrafter"/>
</dbReference>
<proteinExistence type="predicted"/>
<keyword evidence="7" id="KW-1133">Transmembrane helix</keyword>
<accession>A0A1I7WYF6</accession>
<dbReference type="Gene3D" id="4.10.280.10">
    <property type="entry name" value="Helix-loop-helix DNA-binding domain"/>
    <property type="match status" value="1"/>
</dbReference>
<evidence type="ECO:0000256" key="4">
    <source>
        <dbReference type="ARBA" id="ARBA00023125"/>
    </source>
</evidence>
<evidence type="ECO:0000313" key="9">
    <source>
        <dbReference type="Proteomes" id="UP000095283"/>
    </source>
</evidence>
<dbReference type="InterPro" id="IPR011598">
    <property type="entry name" value="bHLH_dom"/>
</dbReference>
<dbReference type="PANTHER" id="PTHR23349:SF50">
    <property type="entry name" value="PROTEIN TWIST"/>
    <property type="match status" value="1"/>
</dbReference>
<dbReference type="PROSITE" id="PS50888">
    <property type="entry name" value="BHLH"/>
    <property type="match status" value="1"/>
</dbReference>
<name>A0A1I7WYF6_HETBA</name>
<dbReference type="Proteomes" id="UP000095283">
    <property type="component" value="Unplaced"/>
</dbReference>
<keyword evidence="1" id="KW-0217">Developmental protein</keyword>
<keyword evidence="5" id="KW-0804">Transcription</keyword>
<dbReference type="PANTHER" id="PTHR23349">
    <property type="entry name" value="BASIC HELIX-LOOP-HELIX TRANSCRIPTION FACTOR, TWIST"/>
    <property type="match status" value="1"/>
</dbReference>
<dbReference type="WBParaSite" id="Hba_10160">
    <property type="protein sequence ID" value="Hba_10160"/>
    <property type="gene ID" value="Hba_10160"/>
</dbReference>
<sequence>MQELNDAFAILRKIIPSMPSDKMSKIHTLRIASDYIRFLDQVSTSIYLFYLLIHDICMLESMKRDNCKLFGVDIFDEKRGYGLQASFNIWRGSHGLTASGMTPGTSGILIVLLLFYLSFSLIYFLSIPSFQT</sequence>
<evidence type="ECO:0000256" key="3">
    <source>
        <dbReference type="ARBA" id="ARBA00023015"/>
    </source>
</evidence>
<keyword evidence="4" id="KW-0238">DNA-binding</keyword>
<keyword evidence="7" id="KW-0472">Membrane</keyword>
<protein>
    <submittedName>
        <fullName evidence="10">BHLH domain-containing protein</fullName>
    </submittedName>
</protein>
<dbReference type="InterPro" id="IPR036638">
    <property type="entry name" value="HLH_DNA-bd_sf"/>
</dbReference>
<organism evidence="9 10">
    <name type="scientific">Heterorhabditis bacteriophora</name>
    <name type="common">Entomopathogenic nematode worm</name>
    <dbReference type="NCBI Taxonomy" id="37862"/>
    <lineage>
        <taxon>Eukaryota</taxon>
        <taxon>Metazoa</taxon>
        <taxon>Ecdysozoa</taxon>
        <taxon>Nematoda</taxon>
        <taxon>Chromadorea</taxon>
        <taxon>Rhabditida</taxon>
        <taxon>Rhabditina</taxon>
        <taxon>Rhabditomorpha</taxon>
        <taxon>Strongyloidea</taxon>
        <taxon>Heterorhabditidae</taxon>
        <taxon>Heterorhabditis</taxon>
    </lineage>
</organism>
<evidence type="ECO:0000256" key="7">
    <source>
        <dbReference type="SAM" id="Phobius"/>
    </source>
</evidence>
<evidence type="ECO:0000256" key="6">
    <source>
        <dbReference type="ARBA" id="ARBA00023242"/>
    </source>
</evidence>
<keyword evidence="2" id="KW-0221">Differentiation</keyword>